<organism evidence="6 7">
    <name type="scientific">Pseudothermotoga thermarum DSM 5069</name>
    <dbReference type="NCBI Taxonomy" id="688269"/>
    <lineage>
        <taxon>Bacteria</taxon>
        <taxon>Thermotogati</taxon>
        <taxon>Thermotogota</taxon>
        <taxon>Thermotogae</taxon>
        <taxon>Thermotogales</taxon>
        <taxon>Thermotogaceae</taxon>
        <taxon>Pseudothermotoga</taxon>
    </lineage>
</organism>
<dbReference type="RefSeq" id="WP_013932414.1">
    <property type="nucleotide sequence ID" value="NC_015707.1"/>
</dbReference>
<evidence type="ECO:0000256" key="5">
    <source>
        <dbReference type="SAM" id="SignalP"/>
    </source>
</evidence>
<feature type="chain" id="PRO_5003367009" evidence="5">
    <location>
        <begin position="20"/>
        <end position="441"/>
    </location>
</feature>
<protein>
    <submittedName>
        <fullName evidence="6">Carbohydrate ABC transporter substrate-binding protein, CUT1 family</fullName>
    </submittedName>
</protein>
<dbReference type="Proteomes" id="UP000006804">
    <property type="component" value="Chromosome"/>
</dbReference>
<feature type="transmembrane region" description="Helical" evidence="4">
    <location>
        <begin position="194"/>
        <end position="214"/>
    </location>
</feature>
<dbReference type="PANTHER" id="PTHR43649:SF34">
    <property type="entry name" value="ABC TRANSPORTER PERIPLASMIC-BINDING PROTEIN YCJN-RELATED"/>
    <property type="match status" value="1"/>
</dbReference>
<dbReference type="InterPro" id="IPR006059">
    <property type="entry name" value="SBP"/>
</dbReference>
<dbReference type="PATRIC" id="fig|688269.3.peg.1149"/>
<accession>F7YTI1</accession>
<comment type="similarity">
    <text evidence="1">Belongs to the bacterial solute-binding protein 1 family.</text>
</comment>
<dbReference type="HOGENOM" id="CLU_031285_9_3_0"/>
<keyword evidence="2" id="KW-0813">Transport</keyword>
<dbReference type="OrthoDB" id="9770625at2"/>
<evidence type="ECO:0000256" key="1">
    <source>
        <dbReference type="ARBA" id="ARBA00008520"/>
    </source>
</evidence>
<dbReference type="EMBL" id="CP002351">
    <property type="protein sequence ID" value="AEH51195.1"/>
    <property type="molecule type" value="Genomic_DNA"/>
</dbReference>
<dbReference type="eggNOG" id="COG1653">
    <property type="taxonomic scope" value="Bacteria"/>
</dbReference>
<dbReference type="SUPFAM" id="SSF53850">
    <property type="entry name" value="Periplasmic binding protein-like II"/>
    <property type="match status" value="1"/>
</dbReference>
<dbReference type="CDD" id="cd13585">
    <property type="entry name" value="PBP2_TMBP_like"/>
    <property type="match status" value="1"/>
</dbReference>
<dbReference type="STRING" id="688269.Theth_1118"/>
<evidence type="ECO:0000256" key="3">
    <source>
        <dbReference type="ARBA" id="ARBA00022729"/>
    </source>
</evidence>
<dbReference type="Gene3D" id="3.40.190.10">
    <property type="entry name" value="Periplasmic binding protein-like II"/>
    <property type="match status" value="2"/>
</dbReference>
<evidence type="ECO:0000256" key="2">
    <source>
        <dbReference type="ARBA" id="ARBA00022448"/>
    </source>
</evidence>
<sequence precursor="true">MRLKVLLLLVALVASIVFAQVTISVVACSDNADSLKWLAEEFMKRNPDVKVEITVLSWEVLYPRILADIAAKSAAFDVFNWDVMTAGAVSQGCVDLFQFMKENPDLVDPDYDFDDLLPLARDLSIWDGKLVGFPYFNNTMLFYYRKDLFEDPKIKQQFEQMFGRPLRVPTTWAEAVDVARFFTKKYNKNSPTEYGIALMFPTTHTMFYMYLLFFGPYRRSPEGLAKLGPVDIDYGDYFTADRKPAFANEFGLKAFEDIKALLPYAPDPLGSDYGETIEYFAKGIVAMVPQWTNPYLQFASSPVLQPADKKIGIAPMPGRSVAGNWALGINAFTTKEKQRAAFRFIQFATSKWADKEKLIRFAIAPVRKSTLEDPEAQKAIPWVSALPAIYADETFRPRIPEEPKLEDVTNIYFAKILAGELPLTIETLQKLADEWERILGK</sequence>
<evidence type="ECO:0000256" key="4">
    <source>
        <dbReference type="SAM" id="Phobius"/>
    </source>
</evidence>
<keyword evidence="4" id="KW-0812">Transmembrane</keyword>
<reference evidence="6 7" key="1">
    <citation type="submission" date="2010-11" db="EMBL/GenBank/DDBJ databases">
        <title>The complete genome of Thermotoga thermarum DSM 5069.</title>
        <authorList>
            <consortium name="US DOE Joint Genome Institute (JGI-PGF)"/>
            <person name="Lucas S."/>
            <person name="Copeland A."/>
            <person name="Lapidus A."/>
            <person name="Bruce D."/>
            <person name="Goodwin L."/>
            <person name="Pitluck S."/>
            <person name="Kyrpides N."/>
            <person name="Mavromatis K."/>
            <person name="Ivanova N."/>
            <person name="Zeytun A."/>
            <person name="Brettin T."/>
            <person name="Detter J.C."/>
            <person name="Tapia R."/>
            <person name="Han C."/>
            <person name="Land M."/>
            <person name="Hauser L."/>
            <person name="Markowitz V."/>
            <person name="Cheng J.-F."/>
            <person name="Hugenholtz P."/>
            <person name="Woyke T."/>
            <person name="Wu D."/>
            <person name="Spring S."/>
            <person name="Schroeder M."/>
            <person name="Brambilla E."/>
            <person name="Klenk H.-P."/>
            <person name="Eisen J.A."/>
        </authorList>
    </citation>
    <scope>NUCLEOTIDE SEQUENCE [LARGE SCALE GENOMIC DNA]</scope>
    <source>
        <strain evidence="6 7">DSM 5069</strain>
    </source>
</reference>
<name>F7YTI1_9THEM</name>
<dbReference type="Pfam" id="PF13416">
    <property type="entry name" value="SBP_bac_8"/>
    <property type="match status" value="1"/>
</dbReference>
<dbReference type="PROSITE" id="PS51257">
    <property type="entry name" value="PROKAR_LIPOPROTEIN"/>
    <property type="match status" value="1"/>
</dbReference>
<dbReference type="PANTHER" id="PTHR43649">
    <property type="entry name" value="ARABINOSE-BINDING PROTEIN-RELATED"/>
    <property type="match status" value="1"/>
</dbReference>
<dbReference type="KEGG" id="tta:Theth_1118"/>
<evidence type="ECO:0000313" key="7">
    <source>
        <dbReference type="Proteomes" id="UP000006804"/>
    </source>
</evidence>
<gene>
    <name evidence="6" type="ORF">Theth_1118</name>
</gene>
<keyword evidence="3 5" id="KW-0732">Signal</keyword>
<evidence type="ECO:0000313" key="6">
    <source>
        <dbReference type="EMBL" id="AEH51195.1"/>
    </source>
</evidence>
<keyword evidence="4" id="KW-0472">Membrane</keyword>
<keyword evidence="4" id="KW-1133">Transmembrane helix</keyword>
<feature type="signal peptide" evidence="5">
    <location>
        <begin position="1"/>
        <end position="19"/>
    </location>
</feature>
<dbReference type="AlphaFoldDB" id="F7YTI1"/>
<proteinExistence type="inferred from homology"/>
<dbReference type="InterPro" id="IPR050490">
    <property type="entry name" value="Bact_solute-bd_prot1"/>
</dbReference>
<keyword evidence="7" id="KW-1185">Reference proteome</keyword>